<evidence type="ECO:0000256" key="8">
    <source>
        <dbReference type="ARBA" id="ARBA00023136"/>
    </source>
</evidence>
<dbReference type="PANTHER" id="PTHR43716:SF1">
    <property type="entry name" value="D-2-HYDROXYGLUTARATE DEHYDROGENASE, MITOCHONDRIAL"/>
    <property type="match status" value="1"/>
</dbReference>
<feature type="binding site" evidence="9 11">
    <location>
        <position position="154"/>
    </location>
    <ligand>
        <name>FAD</name>
        <dbReference type="ChEBI" id="CHEBI:57692"/>
    </ligand>
</feature>
<dbReference type="Gene3D" id="3.30.43.10">
    <property type="entry name" value="Uridine Diphospho-n-acetylenolpyruvylglucosamine Reductase, domain 2"/>
    <property type="match status" value="1"/>
</dbReference>
<comment type="catalytic activity">
    <reaction evidence="9 10">
        <text>(R)-lactate + a quinone = a quinol + pyruvate</text>
        <dbReference type="Rhea" id="RHEA:51468"/>
        <dbReference type="ChEBI" id="CHEBI:15361"/>
        <dbReference type="ChEBI" id="CHEBI:16004"/>
        <dbReference type="ChEBI" id="CHEBI:24646"/>
        <dbReference type="ChEBI" id="CHEBI:132124"/>
        <dbReference type="EC" id="1.1.5.12"/>
    </reaction>
</comment>
<dbReference type="PIRSF" id="PIRSF000101">
    <property type="entry name" value="D-lactate_dh"/>
    <property type="match status" value="1"/>
</dbReference>
<dbReference type="PROSITE" id="PS51387">
    <property type="entry name" value="FAD_PCMH"/>
    <property type="match status" value="1"/>
</dbReference>
<comment type="subcellular location">
    <subcellularLocation>
        <location evidence="9">Cell inner membrane</location>
        <topology evidence="9">Peripheral membrane protein</topology>
        <orientation evidence="9">Cytoplasmic side</orientation>
    </subcellularLocation>
</comment>
<dbReference type="GO" id="GO:0004458">
    <property type="term" value="F:D-lactate dehydrogenase (cytochrome) activity"/>
    <property type="evidence" value="ECO:0007669"/>
    <property type="project" value="UniProtKB-UniRule"/>
</dbReference>
<dbReference type="InterPro" id="IPR016166">
    <property type="entry name" value="FAD-bd_PCMH"/>
</dbReference>
<feature type="binding site" evidence="9 11">
    <location>
        <position position="137"/>
    </location>
    <ligand>
        <name>FAD</name>
        <dbReference type="ChEBI" id="CHEBI:57692"/>
    </ligand>
</feature>
<comment type="caution">
    <text evidence="12">The sequence shown here is derived from an EMBL/GenBank/DDBJ whole genome shotgun (WGS) entry which is preliminary data.</text>
</comment>
<evidence type="ECO:0000256" key="10">
    <source>
        <dbReference type="PIRNR" id="PIRNR000101"/>
    </source>
</evidence>
<dbReference type="HAMAP" id="MF_02092">
    <property type="entry name" value="DLDH_Dld"/>
    <property type="match status" value="1"/>
</dbReference>
<dbReference type="EC" id="1.1.5.12" evidence="9"/>
<dbReference type="InterPro" id="IPR036318">
    <property type="entry name" value="FAD-bd_PCMH-like_sf"/>
</dbReference>
<dbReference type="AlphaFoldDB" id="A0A837GEZ3"/>
<evidence type="ECO:0000256" key="5">
    <source>
        <dbReference type="ARBA" id="ARBA00022719"/>
    </source>
</evidence>
<dbReference type="Gene3D" id="3.30.70.610">
    <property type="entry name" value="D-lactate dehydrogenase, cap domain, subdomain 1"/>
    <property type="match status" value="2"/>
</dbReference>
<proteinExistence type="inferred from homology"/>
<dbReference type="Gene3D" id="3.30.465.10">
    <property type="match status" value="1"/>
</dbReference>
<keyword evidence="6 9" id="KW-0274">FAD</keyword>
<keyword evidence="5 9" id="KW-0874">Quinone</keyword>
<dbReference type="InterPro" id="IPR016169">
    <property type="entry name" value="FAD-bd_PCMH_sub2"/>
</dbReference>
<evidence type="ECO:0000256" key="7">
    <source>
        <dbReference type="ARBA" id="ARBA00023002"/>
    </source>
</evidence>
<dbReference type="GO" id="GO:0055085">
    <property type="term" value="P:transmembrane transport"/>
    <property type="evidence" value="ECO:0007669"/>
    <property type="project" value="InterPro"/>
</dbReference>
<feature type="binding site" evidence="11">
    <location>
        <position position="252"/>
    </location>
    <ligand>
        <name>FAD</name>
        <dbReference type="ChEBI" id="CHEBI:57692"/>
    </ligand>
</feature>
<feature type="binding site" evidence="9 11">
    <location>
        <position position="257"/>
    </location>
    <ligand>
        <name>FAD</name>
        <dbReference type="ChEBI" id="CHEBI:57692"/>
    </ligand>
</feature>
<evidence type="ECO:0000313" key="12">
    <source>
        <dbReference type="EMBL" id="KJY77871.1"/>
    </source>
</evidence>
<feature type="binding site" evidence="9 11">
    <location>
        <position position="144"/>
    </location>
    <ligand>
        <name>FAD</name>
        <dbReference type="ChEBI" id="CHEBI:57692"/>
    </ligand>
</feature>
<dbReference type="InterPro" id="IPR051264">
    <property type="entry name" value="FAD-oxidored/transferase_4"/>
</dbReference>
<dbReference type="Pfam" id="PF01565">
    <property type="entry name" value="FAD_binding_4"/>
    <property type="match status" value="1"/>
</dbReference>
<keyword evidence="2 9" id="KW-1003">Cell membrane</keyword>
<organism evidence="12">
    <name type="scientific">Vibrio coralliilyticus</name>
    <dbReference type="NCBI Taxonomy" id="190893"/>
    <lineage>
        <taxon>Bacteria</taxon>
        <taxon>Pseudomonadati</taxon>
        <taxon>Pseudomonadota</taxon>
        <taxon>Gammaproteobacteria</taxon>
        <taxon>Vibrionales</taxon>
        <taxon>Vibrionaceae</taxon>
        <taxon>Vibrio</taxon>
    </lineage>
</organism>
<dbReference type="SUPFAM" id="SSF56176">
    <property type="entry name" value="FAD-binding/transporter-associated domain-like"/>
    <property type="match status" value="1"/>
</dbReference>
<protein>
    <recommendedName>
        <fullName evidence="9">Quinone-dependent D-lactate dehydrogenase</fullName>
        <ecNumber evidence="9">1.1.5.12</ecNumber>
    </recommendedName>
    <alternativeName>
        <fullName evidence="9">D-lactate dehydrogenase</fullName>
        <shortName evidence="9">D-LDH</shortName>
    </alternativeName>
</protein>
<dbReference type="GO" id="GO:0031234">
    <property type="term" value="C:extrinsic component of cytoplasmic side of plasma membrane"/>
    <property type="evidence" value="ECO:0007669"/>
    <property type="project" value="UniProtKB-UniRule"/>
</dbReference>
<feature type="binding site" evidence="9 11">
    <location>
        <begin position="78"/>
        <end position="79"/>
    </location>
    <ligand>
        <name>FAD</name>
        <dbReference type="ChEBI" id="CHEBI:57692"/>
    </ligand>
</feature>
<sequence length="569" mass="63737">MSNQALIQTFIDIVGQDHVLTDNKKTEYYRSGFRSGKGKALAVLFPGSLVEQWRLLQAAVEANCIVIMQAAKTGLTEGSAPSGDDYDREVVVINIMRINSLHLIENGNQIISLPGVSLHQLEKKLKSVNRAPHSVIGSSSIGATVVGGIANNSGGALVKRGPAYTELALFGQVTKEGKLELVNHLGIDGLGDTPEEILTNVEQGNFDPSKIVHSDAMASDKEYEARVRDVDAETPSRFNADSRRLFEASGCAGKLAVFAVRVDTNPVAEKEQLFYIGCSDPAKMTMLRRDMLSSFKHLPEMGEYMHRDIFNLAETYGKDVFLSIHHLGTDKLPKFFALKAKVESILKRIPFVSKDLPDITLYWLTKLFPQHLPKRMLEFRDKYEHHLILKMSDGGIDEAKEYLENVWSKQDGCEYFVCSADEGKKALLHRFAAAGAAIRYETIHSNEVEDILALDIALRRNDIDWVEQLPEEITKDLVMGLYYGHFMCHVFHQDYIFKKGADTKKIKQKMLELLTQKGAKYPAEHNVGHLYEAEKQLQEFYHSLDPTNTFNPGIGKMSKYKRNCSCCGG</sequence>
<dbReference type="InterPro" id="IPR012256">
    <property type="entry name" value="D_lactate_DH"/>
</dbReference>
<keyword evidence="7 9" id="KW-0560">Oxidoreductase</keyword>
<dbReference type="InterPro" id="IPR016172">
    <property type="entry name" value="D-lactate_DH_C-sub1"/>
</dbReference>
<dbReference type="InterPro" id="IPR016164">
    <property type="entry name" value="FAD-linked_Oxase-like_C"/>
</dbReference>
<dbReference type="InterPro" id="IPR016167">
    <property type="entry name" value="FAD-bd_PCMH_sub1"/>
</dbReference>
<dbReference type="SUPFAM" id="SSF55103">
    <property type="entry name" value="FAD-linked oxidases, C-terminal domain"/>
    <property type="match status" value="1"/>
</dbReference>
<reference evidence="12" key="1">
    <citation type="journal article" date="2015" name="BMC Genomics">
        <title>Genome mining reveals unlocked bioactive potential of marine Gram-negative bacteria.</title>
        <authorList>
            <person name="Machado H."/>
            <person name="Sonnenschein E.C."/>
            <person name="Melchiorsen J."/>
            <person name="Gram L."/>
        </authorList>
    </citation>
    <scope>NUCLEOTIDE SEQUENCE</scope>
    <source>
        <strain evidence="12">S2052</strain>
    </source>
</reference>
<dbReference type="FunFam" id="3.30.43.10:FF:000005">
    <property type="entry name" value="Quinone-dependent D-lactate dehydrogenase"/>
    <property type="match status" value="1"/>
</dbReference>
<dbReference type="GO" id="GO:0048038">
    <property type="term" value="F:quinone binding"/>
    <property type="evidence" value="ECO:0007669"/>
    <property type="project" value="UniProtKB-KW"/>
</dbReference>
<dbReference type="NCBIfam" id="NF008387">
    <property type="entry name" value="PRK11183.1"/>
    <property type="match status" value="1"/>
</dbReference>
<evidence type="ECO:0000256" key="4">
    <source>
        <dbReference type="ARBA" id="ARBA00022630"/>
    </source>
</evidence>
<dbReference type="GO" id="GO:0102029">
    <property type="term" value="F:D-lactate dehydrogenase (quinone) activity"/>
    <property type="evidence" value="ECO:0007669"/>
    <property type="project" value="UniProtKB-EC"/>
</dbReference>
<dbReference type="GO" id="GO:0006089">
    <property type="term" value="P:lactate metabolic process"/>
    <property type="evidence" value="ECO:0007669"/>
    <property type="project" value="UniProtKB-UniRule"/>
</dbReference>
<comment type="function">
    <text evidence="9 10">Catalyzes the oxidation of D-lactate to pyruvate.</text>
</comment>
<name>A0A837GEZ3_9VIBR</name>
<evidence type="ECO:0000256" key="2">
    <source>
        <dbReference type="ARBA" id="ARBA00022475"/>
    </source>
</evidence>
<keyword evidence="3 9" id="KW-0997">Cell inner membrane</keyword>
<accession>A0A837GEZ3</accession>
<dbReference type="EMBL" id="JXXR01000001">
    <property type="protein sequence ID" value="KJY77871.1"/>
    <property type="molecule type" value="Genomic_DNA"/>
</dbReference>
<dbReference type="GO" id="GO:0071949">
    <property type="term" value="F:FAD binding"/>
    <property type="evidence" value="ECO:0007669"/>
    <property type="project" value="InterPro"/>
</dbReference>
<dbReference type="PANTHER" id="PTHR43716">
    <property type="entry name" value="D-2-HYDROXYGLUTARATE DEHYDROGENASE, MITOCHONDRIAL"/>
    <property type="match status" value="1"/>
</dbReference>
<feature type="binding site" evidence="9 11">
    <location>
        <begin position="70"/>
        <end position="74"/>
    </location>
    <ligand>
        <name>FAD</name>
        <dbReference type="ChEBI" id="CHEBI:57692"/>
    </ligand>
</feature>
<keyword evidence="8 9" id="KW-0472">Membrane</keyword>
<gene>
    <name evidence="9" type="primary">dld</name>
    <name evidence="12" type="ORF">TW71_02225</name>
</gene>
<evidence type="ECO:0000256" key="9">
    <source>
        <dbReference type="HAMAP-Rule" id="MF_02092"/>
    </source>
</evidence>
<comment type="similarity">
    <text evidence="9">Belongs to the quinone-dependent D-lactate dehydrogenase family.</text>
</comment>
<dbReference type="RefSeq" id="WP_045984844.1">
    <property type="nucleotide sequence ID" value="NZ_CP063051.1"/>
</dbReference>
<evidence type="ECO:0000256" key="6">
    <source>
        <dbReference type="ARBA" id="ARBA00022827"/>
    </source>
</evidence>
<dbReference type="Pfam" id="PF09330">
    <property type="entry name" value="Lact-deh-memb"/>
    <property type="match status" value="1"/>
</dbReference>
<evidence type="ECO:0000256" key="11">
    <source>
        <dbReference type="PIRSR" id="PIRSR000101-1"/>
    </source>
</evidence>
<dbReference type="InterPro" id="IPR016173">
    <property type="entry name" value="D-lactate_DH_C-sub2"/>
</dbReference>
<dbReference type="Gene3D" id="3.30.1370.20">
    <property type="entry name" value="D-lactate dehydrogenase, cap domain, subdomain 2"/>
    <property type="match status" value="1"/>
</dbReference>
<evidence type="ECO:0000256" key="1">
    <source>
        <dbReference type="ARBA" id="ARBA00001974"/>
    </source>
</evidence>
<dbReference type="InterPro" id="IPR006094">
    <property type="entry name" value="Oxid_FAD_bind_N"/>
</dbReference>
<dbReference type="InterPro" id="IPR015409">
    <property type="entry name" value="Lactate_DH_C"/>
</dbReference>
<comment type="cofactor">
    <cofactor evidence="1 9 10 11">
        <name>FAD</name>
        <dbReference type="ChEBI" id="CHEBI:57692"/>
    </cofactor>
</comment>
<evidence type="ECO:0000256" key="3">
    <source>
        <dbReference type="ARBA" id="ARBA00022519"/>
    </source>
</evidence>
<dbReference type="GO" id="GO:0022904">
    <property type="term" value="P:respiratory electron transport chain"/>
    <property type="evidence" value="ECO:0007669"/>
    <property type="project" value="InterPro"/>
</dbReference>
<keyword evidence="4 9" id="KW-0285">Flavoprotein</keyword>